<evidence type="ECO:0000313" key="12">
    <source>
        <dbReference type="EMBL" id="KNC25696.1"/>
    </source>
</evidence>
<dbReference type="OrthoDB" id="5512589at2759"/>
<dbReference type="Proteomes" id="UP000037069">
    <property type="component" value="Unassembled WGS sequence"/>
</dbReference>
<evidence type="ECO:0000256" key="2">
    <source>
        <dbReference type="ARBA" id="ARBA00008661"/>
    </source>
</evidence>
<dbReference type="AlphaFoldDB" id="A0A0L0C0C2"/>
<keyword evidence="3 10" id="KW-0328">Glycosyltransferase</keyword>
<evidence type="ECO:0000256" key="6">
    <source>
        <dbReference type="ARBA" id="ARBA00022968"/>
    </source>
</evidence>
<reference evidence="12 13" key="1">
    <citation type="journal article" date="2015" name="Nat. Commun.">
        <title>Lucilia cuprina genome unlocks parasitic fly biology to underpin future interventions.</title>
        <authorList>
            <person name="Anstead C.A."/>
            <person name="Korhonen P.K."/>
            <person name="Young N.D."/>
            <person name="Hall R.S."/>
            <person name="Jex A.R."/>
            <person name="Murali S.C."/>
            <person name="Hughes D.S."/>
            <person name="Lee S.F."/>
            <person name="Perry T."/>
            <person name="Stroehlein A.J."/>
            <person name="Ansell B.R."/>
            <person name="Breugelmans B."/>
            <person name="Hofmann A."/>
            <person name="Qu J."/>
            <person name="Dugan S."/>
            <person name="Lee S.L."/>
            <person name="Chao H."/>
            <person name="Dinh H."/>
            <person name="Han Y."/>
            <person name="Doddapaneni H.V."/>
            <person name="Worley K.C."/>
            <person name="Muzny D.M."/>
            <person name="Ioannidis P."/>
            <person name="Waterhouse R.M."/>
            <person name="Zdobnov E.M."/>
            <person name="James P.J."/>
            <person name="Bagnall N.H."/>
            <person name="Kotze A.C."/>
            <person name="Gibbs R.A."/>
            <person name="Richards S."/>
            <person name="Batterham P."/>
            <person name="Gasser R.B."/>
        </authorList>
    </citation>
    <scope>NUCLEOTIDE SEQUENCE [LARGE SCALE GENOMIC DNA]</scope>
    <source>
        <strain evidence="12 13">LS</strain>
        <tissue evidence="12">Full body</tissue>
    </source>
</reference>
<evidence type="ECO:0000256" key="7">
    <source>
        <dbReference type="ARBA" id="ARBA00022989"/>
    </source>
</evidence>
<feature type="region of interest" description="Disordered" evidence="11">
    <location>
        <begin position="15"/>
        <end position="50"/>
    </location>
</feature>
<dbReference type="EC" id="2.4.1.-" evidence="10"/>
<dbReference type="OMA" id="GHQFCNV"/>
<dbReference type="InterPro" id="IPR002659">
    <property type="entry name" value="Glyco_trans_31"/>
</dbReference>
<evidence type="ECO:0000256" key="8">
    <source>
        <dbReference type="ARBA" id="ARBA00023034"/>
    </source>
</evidence>
<dbReference type="Gene3D" id="3.90.550.50">
    <property type="match status" value="1"/>
</dbReference>
<dbReference type="STRING" id="7375.A0A0L0C0C2"/>
<keyword evidence="5 10" id="KW-0812">Transmembrane</keyword>
<evidence type="ECO:0000313" key="13">
    <source>
        <dbReference type="Proteomes" id="UP000037069"/>
    </source>
</evidence>
<proteinExistence type="inferred from homology"/>
<evidence type="ECO:0000256" key="5">
    <source>
        <dbReference type="ARBA" id="ARBA00022692"/>
    </source>
</evidence>
<accession>A0A0L0C0C2</accession>
<evidence type="ECO:0000256" key="9">
    <source>
        <dbReference type="ARBA" id="ARBA00023136"/>
    </source>
</evidence>
<keyword evidence="4" id="KW-0808">Transferase</keyword>
<evidence type="ECO:0000256" key="10">
    <source>
        <dbReference type="RuleBase" id="RU363063"/>
    </source>
</evidence>
<dbReference type="EMBL" id="JRES01001077">
    <property type="protein sequence ID" value="KNC25696.1"/>
    <property type="molecule type" value="Genomic_DNA"/>
</dbReference>
<keyword evidence="8 10" id="KW-0333">Golgi apparatus</keyword>
<keyword evidence="7 10" id="KW-1133">Transmembrane helix</keyword>
<organism evidence="12 13">
    <name type="scientific">Lucilia cuprina</name>
    <name type="common">Green bottle fly</name>
    <name type="synonym">Australian sheep blowfly</name>
    <dbReference type="NCBI Taxonomy" id="7375"/>
    <lineage>
        <taxon>Eukaryota</taxon>
        <taxon>Metazoa</taxon>
        <taxon>Ecdysozoa</taxon>
        <taxon>Arthropoda</taxon>
        <taxon>Hexapoda</taxon>
        <taxon>Insecta</taxon>
        <taxon>Pterygota</taxon>
        <taxon>Neoptera</taxon>
        <taxon>Endopterygota</taxon>
        <taxon>Diptera</taxon>
        <taxon>Brachycera</taxon>
        <taxon>Muscomorpha</taxon>
        <taxon>Oestroidea</taxon>
        <taxon>Calliphoridae</taxon>
        <taxon>Luciliinae</taxon>
        <taxon>Lucilia</taxon>
    </lineage>
</organism>
<comment type="similarity">
    <text evidence="2 10">Belongs to the glycosyltransferase 31 family.</text>
</comment>
<dbReference type="PANTHER" id="PTHR11214">
    <property type="entry name" value="BETA-1,3-N-ACETYLGLUCOSAMINYLTRANSFERASE"/>
    <property type="match status" value="1"/>
</dbReference>
<feature type="compositionally biased region" description="Basic and acidic residues" evidence="11">
    <location>
        <begin position="38"/>
        <end position="50"/>
    </location>
</feature>
<name>A0A0L0C0C2_LUCCU</name>
<dbReference type="GO" id="GO:0000139">
    <property type="term" value="C:Golgi membrane"/>
    <property type="evidence" value="ECO:0007669"/>
    <property type="project" value="UniProtKB-SubCell"/>
</dbReference>
<comment type="subcellular location">
    <subcellularLocation>
        <location evidence="1 10">Golgi apparatus membrane</location>
        <topology evidence="1 10">Single-pass type II membrane protein</topology>
    </subcellularLocation>
</comment>
<dbReference type="Pfam" id="PF01762">
    <property type="entry name" value="Galactosyl_T"/>
    <property type="match status" value="2"/>
</dbReference>
<keyword evidence="9 10" id="KW-0472">Membrane</keyword>
<gene>
    <name evidence="12" type="ORF">FF38_12872</name>
</gene>
<comment type="caution">
    <text evidence="12">The sequence shown here is derived from an EMBL/GenBank/DDBJ whole genome shotgun (WGS) entry which is preliminary data.</text>
</comment>
<dbReference type="GO" id="GO:0006493">
    <property type="term" value="P:protein O-linked glycosylation"/>
    <property type="evidence" value="ECO:0007669"/>
    <property type="project" value="TreeGrafter"/>
</dbReference>
<evidence type="ECO:0000256" key="11">
    <source>
        <dbReference type="SAM" id="MobiDB-lite"/>
    </source>
</evidence>
<dbReference type="GO" id="GO:0016758">
    <property type="term" value="F:hexosyltransferase activity"/>
    <property type="evidence" value="ECO:0007669"/>
    <property type="project" value="InterPro"/>
</dbReference>
<evidence type="ECO:0000256" key="1">
    <source>
        <dbReference type="ARBA" id="ARBA00004323"/>
    </source>
</evidence>
<keyword evidence="6 10" id="KW-0735">Signal-anchor</keyword>
<feature type="compositionally biased region" description="Low complexity" evidence="11">
    <location>
        <begin position="15"/>
        <end position="33"/>
    </location>
</feature>
<evidence type="ECO:0000256" key="4">
    <source>
        <dbReference type="ARBA" id="ARBA00022679"/>
    </source>
</evidence>
<keyword evidence="13" id="KW-1185">Reference proteome</keyword>
<evidence type="ECO:0000256" key="3">
    <source>
        <dbReference type="ARBA" id="ARBA00022676"/>
    </source>
</evidence>
<dbReference type="PANTHER" id="PTHR11214:SF314">
    <property type="entry name" value="HEXOSYLTRANSFERASE"/>
    <property type="match status" value="1"/>
</dbReference>
<protein>
    <recommendedName>
        <fullName evidence="10">Hexosyltransferase</fullName>
        <ecNumber evidence="10">2.4.1.-</ecNumber>
    </recommendedName>
</protein>
<sequence>MGRYEYEKLTLLPLSSNSSNSTINHSSASSSSADGDDNSDHEHEDSAVEFKQNKTKQFRKKIAGAIRTTSATLTANNRRKLHINRGLGKRLTRLLLCAFMIPMLLFLTFYSTIFSGASSRHYPLSDWDFSVSRNISDYVLPLNDTTLLEPRHKCHEKMFILIVVCSGLNNFVARQTIRETWGNTTEFNYSMFEKLHSHLSDKYLRPKRQRIELFQEFFKLNGNQTTAIPPAAMPVRILFLLGHTKIDTADGMGGNGGNNETYIRLQQEAEQYDDIIQENFLDTYNNLTIKSVMALKWITRNKCFEKAAFFMKCDDDTFVNVPNLLQFLLGGTVPLYNETLDYYDSRTYQTLSAINRLNATTNYMVGYMFCKAPVLANVKSKWYMPYYMYSKDYYPTYLSGSGYLMSMDVVPRLYEASLNTSLVYLEDVYVTGMCAEKANIQRHHHPLFNYGRYKHSCTLKGMITLHKLTNDDMYAAYNFVTNVTYHCPPPGKYFKRIRLRRLSGCG</sequence>
<feature type="transmembrane region" description="Helical" evidence="10">
    <location>
        <begin position="94"/>
        <end position="113"/>
    </location>
</feature>